<name>A0A3M8D355_9BACL</name>
<keyword evidence="2" id="KW-1185">Reference proteome</keyword>
<dbReference type="Proteomes" id="UP000271031">
    <property type="component" value="Unassembled WGS sequence"/>
</dbReference>
<reference evidence="1 2" key="1">
    <citation type="submission" date="2018-10" db="EMBL/GenBank/DDBJ databases">
        <title>Phylogenomics of Brevibacillus.</title>
        <authorList>
            <person name="Dunlap C."/>
        </authorList>
    </citation>
    <scope>NUCLEOTIDE SEQUENCE [LARGE SCALE GENOMIC DNA]</scope>
    <source>
        <strain evidence="1 2">JCM 15716</strain>
    </source>
</reference>
<dbReference type="GO" id="GO:0015035">
    <property type="term" value="F:protein-disulfide reductase activity"/>
    <property type="evidence" value="ECO:0007669"/>
    <property type="project" value="InterPro"/>
</dbReference>
<evidence type="ECO:0000313" key="1">
    <source>
        <dbReference type="EMBL" id="RNB82343.1"/>
    </source>
</evidence>
<dbReference type="EMBL" id="RHHQ01000020">
    <property type="protein sequence ID" value="RNB82343.1"/>
    <property type="molecule type" value="Genomic_DNA"/>
</dbReference>
<protein>
    <submittedName>
        <fullName evidence="1">DUF393 domain-containing protein</fullName>
    </submittedName>
</protein>
<dbReference type="Pfam" id="PF04134">
    <property type="entry name" value="DCC1-like"/>
    <property type="match status" value="1"/>
</dbReference>
<accession>A0A3M8D355</accession>
<organism evidence="1 2">
    <name type="scientific">Brevibacillus fluminis</name>
    <dbReference type="NCBI Taxonomy" id="511487"/>
    <lineage>
        <taxon>Bacteria</taxon>
        <taxon>Bacillati</taxon>
        <taxon>Bacillota</taxon>
        <taxon>Bacilli</taxon>
        <taxon>Bacillales</taxon>
        <taxon>Paenibacillaceae</taxon>
        <taxon>Brevibacillus</taxon>
    </lineage>
</organism>
<dbReference type="OrthoDB" id="9785438at2"/>
<gene>
    <name evidence="1" type="ORF">EDM56_23755</name>
</gene>
<comment type="caution">
    <text evidence="1">The sequence shown here is derived from an EMBL/GenBank/DDBJ whole genome shotgun (WGS) entry which is preliminary data.</text>
</comment>
<dbReference type="InterPro" id="IPR007263">
    <property type="entry name" value="DCC1-like"/>
</dbReference>
<sequence length="116" mass="13546">MEKPIVLYDEYCNMCCFFKKWFGRLSLPGKDVEWRHYEEAAACGLNDKACGQALHIKLPDGQVLRGFYAVRRLSAYTWLCWLTPLFYVPGVPPLGVKLYAWVANNRYRMFGEKKRA</sequence>
<proteinExistence type="predicted"/>
<dbReference type="AlphaFoldDB" id="A0A3M8D355"/>
<evidence type="ECO:0000313" key="2">
    <source>
        <dbReference type="Proteomes" id="UP000271031"/>
    </source>
</evidence>